<evidence type="ECO:0000313" key="7">
    <source>
        <dbReference type="EMBL" id="MFD0891741.1"/>
    </source>
</evidence>
<feature type="non-terminal residue" evidence="7">
    <location>
        <position position="1"/>
    </location>
</feature>
<organism evidence="7 8">
    <name type="scientific">Streptosporangium algeriense</name>
    <dbReference type="NCBI Taxonomy" id="1682748"/>
    <lineage>
        <taxon>Bacteria</taxon>
        <taxon>Bacillati</taxon>
        <taxon>Actinomycetota</taxon>
        <taxon>Actinomycetes</taxon>
        <taxon>Streptosporangiales</taxon>
        <taxon>Streptosporangiaceae</taxon>
        <taxon>Streptosporangium</taxon>
    </lineage>
</organism>
<reference evidence="8" key="1">
    <citation type="journal article" date="2019" name="Int. J. Syst. Evol. Microbiol.">
        <title>The Global Catalogue of Microorganisms (GCM) 10K type strain sequencing project: providing services to taxonomists for standard genome sequencing and annotation.</title>
        <authorList>
            <consortium name="The Broad Institute Genomics Platform"/>
            <consortium name="The Broad Institute Genome Sequencing Center for Infectious Disease"/>
            <person name="Wu L."/>
            <person name="Ma J."/>
        </authorList>
    </citation>
    <scope>NUCLEOTIDE SEQUENCE [LARGE SCALE GENOMIC DNA]</scope>
    <source>
        <strain evidence="8">CCUG 62974</strain>
    </source>
</reference>
<keyword evidence="3" id="KW-0808">Transferase</keyword>
<dbReference type="Proteomes" id="UP001597024">
    <property type="component" value="Unassembled WGS sequence"/>
</dbReference>
<dbReference type="PANTHER" id="PTHR24421:SF61">
    <property type="entry name" value="OXYGEN SENSOR HISTIDINE KINASE NREB"/>
    <property type="match status" value="1"/>
</dbReference>
<gene>
    <name evidence="7" type="ORF">ACFQ08_44930</name>
</gene>
<sequence>CEAGRVVLEVRDDGTGFDVAAATGRGLGIASMEDRAHALGGDVLVRSVPGEGTLVRMEVPV</sequence>
<keyword evidence="4" id="KW-0418">Kinase</keyword>
<dbReference type="InterPro" id="IPR036890">
    <property type="entry name" value="HATPase_C_sf"/>
</dbReference>
<evidence type="ECO:0000256" key="5">
    <source>
        <dbReference type="ARBA" id="ARBA00023012"/>
    </source>
</evidence>
<dbReference type="Gene3D" id="3.30.565.10">
    <property type="entry name" value="Histidine kinase-like ATPase, C-terminal domain"/>
    <property type="match status" value="1"/>
</dbReference>
<protein>
    <recommendedName>
        <fullName evidence="2">histidine kinase</fullName>
        <ecNumber evidence="2">2.7.13.3</ecNumber>
    </recommendedName>
</protein>
<name>A0ABW3E9Q3_9ACTN</name>
<dbReference type="Pfam" id="PF02518">
    <property type="entry name" value="HATPase_c"/>
    <property type="match status" value="1"/>
</dbReference>
<dbReference type="SUPFAM" id="SSF55874">
    <property type="entry name" value="ATPase domain of HSP90 chaperone/DNA topoisomerase II/histidine kinase"/>
    <property type="match status" value="1"/>
</dbReference>
<keyword evidence="7" id="KW-0067">ATP-binding</keyword>
<dbReference type="InterPro" id="IPR050482">
    <property type="entry name" value="Sensor_HK_TwoCompSys"/>
</dbReference>
<evidence type="ECO:0000256" key="3">
    <source>
        <dbReference type="ARBA" id="ARBA00022679"/>
    </source>
</evidence>
<accession>A0ABW3E9Q3</accession>
<evidence type="ECO:0000256" key="4">
    <source>
        <dbReference type="ARBA" id="ARBA00022777"/>
    </source>
</evidence>
<dbReference type="EMBL" id="JBHTHX010003441">
    <property type="protein sequence ID" value="MFD0891741.1"/>
    <property type="molecule type" value="Genomic_DNA"/>
</dbReference>
<evidence type="ECO:0000313" key="8">
    <source>
        <dbReference type="Proteomes" id="UP001597024"/>
    </source>
</evidence>
<proteinExistence type="predicted"/>
<keyword evidence="7" id="KW-0547">Nucleotide-binding</keyword>
<keyword evidence="5" id="KW-0902">Two-component regulatory system</keyword>
<dbReference type="PANTHER" id="PTHR24421">
    <property type="entry name" value="NITRATE/NITRITE SENSOR PROTEIN NARX-RELATED"/>
    <property type="match status" value="1"/>
</dbReference>
<dbReference type="EC" id="2.7.13.3" evidence="2"/>
<comment type="catalytic activity">
    <reaction evidence="1">
        <text>ATP + protein L-histidine = ADP + protein N-phospho-L-histidine.</text>
        <dbReference type="EC" id="2.7.13.3"/>
    </reaction>
</comment>
<evidence type="ECO:0000256" key="1">
    <source>
        <dbReference type="ARBA" id="ARBA00000085"/>
    </source>
</evidence>
<dbReference type="PRINTS" id="PR00344">
    <property type="entry name" value="BCTRLSENSOR"/>
</dbReference>
<dbReference type="InterPro" id="IPR003594">
    <property type="entry name" value="HATPase_dom"/>
</dbReference>
<evidence type="ECO:0000259" key="6">
    <source>
        <dbReference type="PROSITE" id="PS50109"/>
    </source>
</evidence>
<dbReference type="InterPro" id="IPR005467">
    <property type="entry name" value="His_kinase_dom"/>
</dbReference>
<keyword evidence="8" id="KW-1185">Reference proteome</keyword>
<evidence type="ECO:0000256" key="2">
    <source>
        <dbReference type="ARBA" id="ARBA00012438"/>
    </source>
</evidence>
<dbReference type="InterPro" id="IPR004358">
    <property type="entry name" value="Sig_transdc_His_kin-like_C"/>
</dbReference>
<dbReference type="GO" id="GO:0005524">
    <property type="term" value="F:ATP binding"/>
    <property type="evidence" value="ECO:0007669"/>
    <property type="project" value="UniProtKB-KW"/>
</dbReference>
<dbReference type="PROSITE" id="PS50109">
    <property type="entry name" value="HIS_KIN"/>
    <property type="match status" value="1"/>
</dbReference>
<feature type="domain" description="Histidine kinase" evidence="6">
    <location>
        <begin position="1"/>
        <end position="61"/>
    </location>
</feature>
<comment type="caution">
    <text evidence="7">The sequence shown here is derived from an EMBL/GenBank/DDBJ whole genome shotgun (WGS) entry which is preliminary data.</text>
</comment>